<dbReference type="AlphaFoldDB" id="A0A1Y1ZU91"/>
<keyword evidence="4" id="KW-1185">Reference proteome</keyword>
<sequence>MGRFLRRRNKRNSKSLESEASPPPDQASPDSGPVKASPDSMPEKVETSPSTRESIFLKNPPKAEGPHLWIITRPLPGDKGVEQMEKIAWVLTEGTDQYPERLICAPDPVCINAAKRLRDKIKDKAKNSVHVVVEYGFTDWIISHQECRHFHGPENMDSLAEAFPFIDRGYESRFPRDYLIEEDAEWHHRRVGSTLFQTIYRLKQLGNRAPRAIAIFVPASVTIALTRELNVFDRQHPIWLPAATRIYGWLKRSPPSNVHDQEVGTYAGGLVCLTRYPEHQDAMLRRWSAVLNGYTGHMTGELGPDSQVSFYSDDPAVFAPWWFPDPVPSQPLFRAFRTQCHEGLRSLWKGPSNWLEYFAFNWYGIPSLLFMLLVYYWMYYEISTILMGFLGGDVTLITTVQYVLFFFPAVYFNH</sequence>
<evidence type="ECO:0000256" key="2">
    <source>
        <dbReference type="SAM" id="Phobius"/>
    </source>
</evidence>
<keyword evidence="2" id="KW-0812">Transmembrane</keyword>
<proteinExistence type="predicted"/>
<dbReference type="InterPro" id="IPR029033">
    <property type="entry name" value="His_PPase_superfam"/>
</dbReference>
<protein>
    <submittedName>
        <fullName evidence="3">Uncharacterized protein</fullName>
    </submittedName>
</protein>
<keyword evidence="2" id="KW-0472">Membrane</keyword>
<feature type="compositionally biased region" description="Basic residues" evidence="1">
    <location>
        <begin position="1"/>
        <end position="13"/>
    </location>
</feature>
<accession>A0A1Y1ZU91</accession>
<dbReference type="EMBL" id="MCFA01000038">
    <property type="protein sequence ID" value="ORY13811.1"/>
    <property type="molecule type" value="Genomic_DNA"/>
</dbReference>
<dbReference type="Gene3D" id="3.40.50.1240">
    <property type="entry name" value="Phosphoglycerate mutase-like"/>
    <property type="match status" value="1"/>
</dbReference>
<name>A0A1Y1ZU91_9PLEO</name>
<feature type="transmembrane region" description="Helical" evidence="2">
    <location>
        <begin position="354"/>
        <end position="379"/>
    </location>
</feature>
<evidence type="ECO:0000256" key="1">
    <source>
        <dbReference type="SAM" id="MobiDB-lite"/>
    </source>
</evidence>
<feature type="transmembrane region" description="Helical" evidence="2">
    <location>
        <begin position="385"/>
        <end position="412"/>
    </location>
</feature>
<evidence type="ECO:0000313" key="3">
    <source>
        <dbReference type="EMBL" id="ORY13811.1"/>
    </source>
</evidence>
<reference evidence="3 4" key="1">
    <citation type="submission" date="2016-07" db="EMBL/GenBank/DDBJ databases">
        <title>Pervasive Adenine N6-methylation of Active Genes in Fungi.</title>
        <authorList>
            <consortium name="DOE Joint Genome Institute"/>
            <person name="Mondo S.J."/>
            <person name="Dannebaum R.O."/>
            <person name="Kuo R.C."/>
            <person name="Labutti K."/>
            <person name="Haridas S."/>
            <person name="Kuo A."/>
            <person name="Salamov A."/>
            <person name="Ahrendt S.R."/>
            <person name="Lipzen A."/>
            <person name="Sullivan W."/>
            <person name="Andreopoulos W.B."/>
            <person name="Clum A."/>
            <person name="Lindquist E."/>
            <person name="Daum C."/>
            <person name="Ramamoorthy G.K."/>
            <person name="Gryganskyi A."/>
            <person name="Culley D."/>
            <person name="Magnuson J.K."/>
            <person name="James T.Y."/>
            <person name="O'Malley M.A."/>
            <person name="Stajich J.E."/>
            <person name="Spatafora J.W."/>
            <person name="Visel A."/>
            <person name="Grigoriev I.V."/>
        </authorList>
    </citation>
    <scope>NUCLEOTIDE SEQUENCE [LARGE SCALE GENOMIC DNA]</scope>
    <source>
        <strain evidence="3 4">CBS 115471</strain>
    </source>
</reference>
<keyword evidence="2" id="KW-1133">Transmembrane helix</keyword>
<gene>
    <name evidence="3" type="ORF">BCR34DRAFT_599583</name>
</gene>
<feature type="region of interest" description="Disordered" evidence="1">
    <location>
        <begin position="1"/>
        <end position="60"/>
    </location>
</feature>
<comment type="caution">
    <text evidence="3">The sequence shown here is derived from an EMBL/GenBank/DDBJ whole genome shotgun (WGS) entry which is preliminary data.</text>
</comment>
<dbReference type="Proteomes" id="UP000193144">
    <property type="component" value="Unassembled WGS sequence"/>
</dbReference>
<organism evidence="3 4">
    <name type="scientific">Clohesyomyces aquaticus</name>
    <dbReference type="NCBI Taxonomy" id="1231657"/>
    <lineage>
        <taxon>Eukaryota</taxon>
        <taxon>Fungi</taxon>
        <taxon>Dikarya</taxon>
        <taxon>Ascomycota</taxon>
        <taxon>Pezizomycotina</taxon>
        <taxon>Dothideomycetes</taxon>
        <taxon>Pleosporomycetidae</taxon>
        <taxon>Pleosporales</taxon>
        <taxon>Lindgomycetaceae</taxon>
        <taxon>Clohesyomyces</taxon>
    </lineage>
</organism>
<evidence type="ECO:0000313" key="4">
    <source>
        <dbReference type="Proteomes" id="UP000193144"/>
    </source>
</evidence>